<evidence type="ECO:0000256" key="3">
    <source>
        <dbReference type="ARBA" id="ARBA00022737"/>
    </source>
</evidence>
<dbReference type="GO" id="GO:0007219">
    <property type="term" value="P:Notch signaling pathway"/>
    <property type="evidence" value="ECO:0007669"/>
    <property type="project" value="InterPro"/>
</dbReference>
<protein>
    <recommendedName>
        <fullName evidence="6">Notch ligand N-terminal domain-containing protein</fullName>
    </recommendedName>
</protein>
<evidence type="ECO:0000256" key="4">
    <source>
        <dbReference type="ARBA" id="ARBA00022989"/>
    </source>
</evidence>
<proteinExistence type="predicted"/>
<feature type="chain" id="PRO_5034342939" description="Notch ligand N-terminal domain-containing protein" evidence="5">
    <location>
        <begin position="25"/>
        <end position="139"/>
    </location>
</feature>
<dbReference type="Pfam" id="PF07657">
    <property type="entry name" value="MNNL"/>
    <property type="match status" value="1"/>
</dbReference>
<keyword evidence="2" id="KW-0812">Transmembrane</keyword>
<keyword evidence="5" id="KW-0732">Signal</keyword>
<keyword evidence="1" id="KW-0245">EGF-like domain</keyword>
<reference evidence="7" key="1">
    <citation type="submission" date="2025-08" db="UniProtKB">
        <authorList>
            <consortium name="Ensembl"/>
        </authorList>
    </citation>
    <scope>IDENTIFICATION</scope>
</reference>
<dbReference type="Proteomes" id="UP000694621">
    <property type="component" value="Unplaced"/>
</dbReference>
<feature type="signal peptide" evidence="5">
    <location>
        <begin position="1"/>
        <end position="24"/>
    </location>
</feature>
<name>A0A8B9K3V7_ASTMX</name>
<accession>A0A8B9K3V7</accession>
<keyword evidence="3" id="KW-0677">Repeat</keyword>
<keyword evidence="4" id="KW-1133">Transmembrane helix</keyword>
<evidence type="ECO:0000259" key="6">
    <source>
        <dbReference type="Pfam" id="PF07657"/>
    </source>
</evidence>
<evidence type="ECO:0000256" key="1">
    <source>
        <dbReference type="ARBA" id="ARBA00022536"/>
    </source>
</evidence>
<sequence length="139" mass="15012">YWTCRFSAPHFISSLSLVPQVLQAVGSFELQIHMWQNSLGILQSGQCCDLQAGGGQRCPPGDQCDTFFRVCLKEYQTRVAPTGSCTFGSGSTPVLGGNSHTVHHHGHEGSEGGRIVIPFKYAWPVSSVLSLFLVAVSLC</sequence>
<organism evidence="7 8">
    <name type="scientific">Astyanax mexicanus</name>
    <name type="common">Blind cave fish</name>
    <name type="synonym">Astyanax fasciatus mexicanus</name>
    <dbReference type="NCBI Taxonomy" id="7994"/>
    <lineage>
        <taxon>Eukaryota</taxon>
        <taxon>Metazoa</taxon>
        <taxon>Chordata</taxon>
        <taxon>Craniata</taxon>
        <taxon>Vertebrata</taxon>
        <taxon>Euteleostomi</taxon>
        <taxon>Actinopterygii</taxon>
        <taxon>Neopterygii</taxon>
        <taxon>Teleostei</taxon>
        <taxon>Ostariophysi</taxon>
        <taxon>Characiformes</taxon>
        <taxon>Characoidei</taxon>
        <taxon>Acestrorhamphidae</taxon>
        <taxon>Acestrorhamphinae</taxon>
        <taxon>Astyanax</taxon>
    </lineage>
</organism>
<evidence type="ECO:0000256" key="5">
    <source>
        <dbReference type="SAM" id="SignalP"/>
    </source>
</evidence>
<dbReference type="InterPro" id="IPR011651">
    <property type="entry name" value="Notch_ligand_N"/>
</dbReference>
<evidence type="ECO:0000313" key="7">
    <source>
        <dbReference type="Ensembl" id="ENSAMXP00005031000.1"/>
    </source>
</evidence>
<evidence type="ECO:0000313" key="8">
    <source>
        <dbReference type="Proteomes" id="UP000694621"/>
    </source>
</evidence>
<dbReference type="AlphaFoldDB" id="A0A8B9K3V7"/>
<feature type="domain" description="Notch ligand N-terminal" evidence="6">
    <location>
        <begin position="26"/>
        <end position="126"/>
    </location>
</feature>
<dbReference type="Ensembl" id="ENSAMXT00005033933.1">
    <property type="protein sequence ID" value="ENSAMXP00005031000.1"/>
    <property type="gene ID" value="ENSAMXG00005015215.1"/>
</dbReference>
<evidence type="ECO:0000256" key="2">
    <source>
        <dbReference type="ARBA" id="ARBA00022692"/>
    </source>
</evidence>
<dbReference type="Gene3D" id="2.60.40.3510">
    <property type="match status" value="1"/>
</dbReference>
<keyword evidence="4" id="KW-0472">Membrane</keyword>
<dbReference type="GO" id="GO:0016020">
    <property type="term" value="C:membrane"/>
    <property type="evidence" value="ECO:0007669"/>
    <property type="project" value="UniProtKB-SubCell"/>
</dbReference>